<protein>
    <submittedName>
        <fullName evidence="1">Uncharacterized protein</fullName>
    </submittedName>
</protein>
<name>A0A6C0DZW7_9ZZZZ</name>
<evidence type="ECO:0000313" key="1">
    <source>
        <dbReference type="EMBL" id="QHT21863.1"/>
    </source>
</evidence>
<reference evidence="1" key="1">
    <citation type="journal article" date="2020" name="Nature">
        <title>Giant virus diversity and host interactions through global metagenomics.</title>
        <authorList>
            <person name="Schulz F."/>
            <person name="Roux S."/>
            <person name="Paez-Espino D."/>
            <person name="Jungbluth S."/>
            <person name="Walsh D.A."/>
            <person name="Denef V.J."/>
            <person name="McMahon K.D."/>
            <person name="Konstantinidis K.T."/>
            <person name="Eloe-Fadrosh E.A."/>
            <person name="Kyrpides N.C."/>
            <person name="Woyke T."/>
        </authorList>
    </citation>
    <scope>NUCLEOTIDE SEQUENCE</scope>
    <source>
        <strain evidence="1">GVMAG-M-3300023179-103</strain>
    </source>
</reference>
<proteinExistence type="predicted"/>
<sequence>MDIKTFDLVLLFVLSLCLSLVIAINVLFVVDKKLNNLKINVPVCPTPIVNVNGSKVDISYQNNIKKNNNETFSTKPSEQLGTYNNFTTGILNKDGSITKQNISLYQPKQYMNEVPIGTLNNDNKNIEVPSDVDQMGSSLTDYTNDPVPLGSQLFREYY</sequence>
<organism evidence="1">
    <name type="scientific">viral metagenome</name>
    <dbReference type="NCBI Taxonomy" id="1070528"/>
    <lineage>
        <taxon>unclassified sequences</taxon>
        <taxon>metagenomes</taxon>
        <taxon>organismal metagenomes</taxon>
    </lineage>
</organism>
<dbReference type="AlphaFoldDB" id="A0A6C0DZW7"/>
<dbReference type="EMBL" id="MN739697">
    <property type="protein sequence ID" value="QHT21863.1"/>
    <property type="molecule type" value="Genomic_DNA"/>
</dbReference>
<accession>A0A6C0DZW7</accession>